<accession>A0A8S5T6F0</accession>
<sequence length="102" mass="11909">MAVGGVMQYFCSNATKEDWAKIRELYSHELDSILDDYNMSKKKNFTKTDLMVIYTRAAFERDLEMSEWADHEIGCASEESTMKLYLEVVDEGLAEYKEEEDK</sequence>
<evidence type="ECO:0000313" key="1">
    <source>
        <dbReference type="EMBL" id="DAF58587.1"/>
    </source>
</evidence>
<protein>
    <submittedName>
        <fullName evidence="1">Uncharacterized protein</fullName>
    </submittedName>
</protein>
<organism evidence="1">
    <name type="scientific">Siphoviridae sp. ctGpg14</name>
    <dbReference type="NCBI Taxonomy" id="2827824"/>
    <lineage>
        <taxon>Viruses</taxon>
        <taxon>Duplodnaviria</taxon>
        <taxon>Heunggongvirae</taxon>
        <taxon>Uroviricota</taxon>
        <taxon>Caudoviricetes</taxon>
    </lineage>
</organism>
<dbReference type="EMBL" id="BK032756">
    <property type="protein sequence ID" value="DAF58587.1"/>
    <property type="molecule type" value="Genomic_DNA"/>
</dbReference>
<reference evidence="1" key="1">
    <citation type="journal article" date="2021" name="Proc. Natl. Acad. Sci. U.S.A.">
        <title>A Catalog of Tens of Thousands of Viruses from Human Metagenomes Reveals Hidden Associations with Chronic Diseases.</title>
        <authorList>
            <person name="Tisza M.J."/>
            <person name="Buck C.B."/>
        </authorList>
    </citation>
    <scope>NUCLEOTIDE SEQUENCE</scope>
    <source>
        <strain evidence="1">CtGpg14</strain>
    </source>
</reference>
<proteinExistence type="predicted"/>
<name>A0A8S5T6F0_9CAUD</name>